<dbReference type="RefSeq" id="WP_260242640.1">
    <property type="nucleotide sequence ID" value="NZ_FOIX01000001.1"/>
</dbReference>
<evidence type="ECO:0000313" key="2">
    <source>
        <dbReference type="Proteomes" id="UP000270036"/>
    </source>
</evidence>
<dbReference type="Proteomes" id="UP000270036">
    <property type="component" value="Chromosome"/>
</dbReference>
<gene>
    <name evidence="1" type="ORF">NCTC13489_02206</name>
</gene>
<protein>
    <submittedName>
        <fullName evidence="1">Uncharacterized protein</fullName>
    </submittedName>
</protein>
<evidence type="ECO:0000313" key="1">
    <source>
        <dbReference type="EMBL" id="VEI00632.1"/>
    </source>
</evidence>
<reference evidence="1 2" key="1">
    <citation type="submission" date="2018-12" db="EMBL/GenBank/DDBJ databases">
        <authorList>
            <consortium name="Pathogen Informatics"/>
        </authorList>
    </citation>
    <scope>NUCLEOTIDE SEQUENCE [LARGE SCALE GENOMIC DNA]</scope>
    <source>
        <strain evidence="1 2">NCTC13489</strain>
    </source>
</reference>
<name>A0A3S4UN66_9FLAO</name>
<organism evidence="1 2">
    <name type="scientific">Kaistella antarctica</name>
    <dbReference type="NCBI Taxonomy" id="266748"/>
    <lineage>
        <taxon>Bacteria</taxon>
        <taxon>Pseudomonadati</taxon>
        <taxon>Bacteroidota</taxon>
        <taxon>Flavobacteriia</taxon>
        <taxon>Flavobacteriales</taxon>
        <taxon>Weeksellaceae</taxon>
        <taxon>Chryseobacterium group</taxon>
        <taxon>Kaistella</taxon>
    </lineage>
</organism>
<dbReference type="AlphaFoldDB" id="A0A3S4UN66"/>
<dbReference type="KEGG" id="cant:NCTC13489_02206"/>
<proteinExistence type="predicted"/>
<sequence length="41" mass="5033">MTLLFALLFIVTDVILYFYLAKKYKTYNLFKIAKAWTKEYF</sequence>
<accession>A0A3S4UN66</accession>
<dbReference type="EMBL" id="LR134441">
    <property type="protein sequence ID" value="VEI00632.1"/>
    <property type="molecule type" value="Genomic_DNA"/>
</dbReference>